<proteinExistence type="predicted"/>
<comment type="caution">
    <text evidence="2">The sequence shown here is derived from an EMBL/GenBank/DDBJ whole genome shotgun (WGS) entry which is preliminary data.</text>
</comment>
<accession>A0A8J2ZZ21</accession>
<keyword evidence="1" id="KW-0472">Membrane</keyword>
<dbReference type="RefSeq" id="WP_188498978.1">
    <property type="nucleotide sequence ID" value="NZ_BMFV01000041.1"/>
</dbReference>
<keyword evidence="1" id="KW-0812">Transmembrane</keyword>
<feature type="transmembrane region" description="Helical" evidence="1">
    <location>
        <begin position="29"/>
        <end position="55"/>
    </location>
</feature>
<keyword evidence="3" id="KW-1185">Reference proteome</keyword>
<dbReference type="Proteomes" id="UP000656813">
    <property type="component" value="Unassembled WGS sequence"/>
</dbReference>
<organism evidence="2 3">
    <name type="scientific">Pullulanibacillus pueri</name>
    <dbReference type="NCBI Taxonomy" id="1437324"/>
    <lineage>
        <taxon>Bacteria</taxon>
        <taxon>Bacillati</taxon>
        <taxon>Bacillota</taxon>
        <taxon>Bacilli</taxon>
        <taxon>Bacillales</taxon>
        <taxon>Sporolactobacillaceae</taxon>
        <taxon>Pullulanibacillus</taxon>
    </lineage>
</organism>
<protein>
    <submittedName>
        <fullName evidence="2">Uncharacterized protein</fullName>
    </submittedName>
</protein>
<gene>
    <name evidence="2" type="ORF">GCM10007096_38230</name>
</gene>
<feature type="transmembrane region" description="Helical" evidence="1">
    <location>
        <begin position="5"/>
        <end position="23"/>
    </location>
</feature>
<dbReference type="AlphaFoldDB" id="A0A8J2ZZ21"/>
<evidence type="ECO:0000256" key="1">
    <source>
        <dbReference type="SAM" id="Phobius"/>
    </source>
</evidence>
<reference evidence="2" key="2">
    <citation type="submission" date="2020-09" db="EMBL/GenBank/DDBJ databases">
        <authorList>
            <person name="Sun Q."/>
            <person name="Zhou Y."/>
        </authorList>
    </citation>
    <scope>NUCLEOTIDE SEQUENCE</scope>
    <source>
        <strain evidence="2">CGMCC 1.12777</strain>
    </source>
</reference>
<dbReference type="EMBL" id="BMFV01000041">
    <property type="protein sequence ID" value="GGH87673.1"/>
    <property type="molecule type" value="Genomic_DNA"/>
</dbReference>
<sequence length="69" mass="7482">MVKILNIVCVTEFVVGVILAFVLPHVSAYIFGGGLILGSVFTFLIGMGLGLLSLYQEQSSKKEHRDQAI</sequence>
<evidence type="ECO:0000313" key="3">
    <source>
        <dbReference type="Proteomes" id="UP000656813"/>
    </source>
</evidence>
<reference evidence="2" key="1">
    <citation type="journal article" date="2014" name="Int. J. Syst. Evol. Microbiol.">
        <title>Complete genome sequence of Corynebacterium casei LMG S-19264T (=DSM 44701T), isolated from a smear-ripened cheese.</title>
        <authorList>
            <consortium name="US DOE Joint Genome Institute (JGI-PGF)"/>
            <person name="Walter F."/>
            <person name="Albersmeier A."/>
            <person name="Kalinowski J."/>
            <person name="Ruckert C."/>
        </authorList>
    </citation>
    <scope>NUCLEOTIDE SEQUENCE</scope>
    <source>
        <strain evidence="2">CGMCC 1.12777</strain>
    </source>
</reference>
<evidence type="ECO:0000313" key="2">
    <source>
        <dbReference type="EMBL" id="GGH87673.1"/>
    </source>
</evidence>
<name>A0A8J2ZZ21_9BACL</name>
<keyword evidence="1" id="KW-1133">Transmembrane helix</keyword>